<gene>
    <name evidence="1" type="ORF">TEGL_12040</name>
</gene>
<keyword evidence="2" id="KW-1185">Reference proteome</keyword>
<sequence>MDKFKVNKIDNCFKNSQTYEYKLNVEINIEFLEKLQNLGKLEIKNFRRPIFMIYCENENKIKGVINSKIIRVSFPDYPDYIDEERKEAFEKFLNEIL</sequence>
<proteinExistence type="predicted"/>
<name>A0ABZ2ESR0_9FIRM</name>
<reference evidence="1 2" key="1">
    <citation type="journal article" date="2023" name="PLoS ONE">
        <title>Genome-based metabolic and phylogenomic analysis of three Terrisporobacter species.</title>
        <authorList>
            <person name="Boer T."/>
            <person name="Bengelsdorf F.R."/>
            <person name="Bomeke M."/>
            <person name="Daniel R."/>
            <person name="Poehlein A."/>
        </authorList>
    </citation>
    <scope>NUCLEOTIDE SEQUENCE [LARGE SCALE GENOMIC DNA]</scope>
    <source>
        <strain evidence="1 2">DSM 1288</strain>
    </source>
</reference>
<dbReference type="EMBL" id="CP117523">
    <property type="protein sequence ID" value="WWD82809.1"/>
    <property type="molecule type" value="Genomic_DNA"/>
</dbReference>
<evidence type="ECO:0000313" key="2">
    <source>
        <dbReference type="Proteomes" id="UP001348492"/>
    </source>
</evidence>
<dbReference type="Proteomes" id="UP001348492">
    <property type="component" value="Chromosome"/>
</dbReference>
<evidence type="ECO:0000313" key="1">
    <source>
        <dbReference type="EMBL" id="WWD82809.1"/>
    </source>
</evidence>
<protein>
    <submittedName>
        <fullName evidence="1">Uncharacterized protein</fullName>
    </submittedName>
</protein>
<dbReference type="RefSeq" id="WP_018589261.1">
    <property type="nucleotide sequence ID" value="NZ_CP117523.1"/>
</dbReference>
<organism evidence="1 2">
    <name type="scientific">Terrisporobacter glycolicus ATCC 14880 = DSM 1288</name>
    <dbReference type="NCBI Taxonomy" id="1121315"/>
    <lineage>
        <taxon>Bacteria</taxon>
        <taxon>Bacillati</taxon>
        <taxon>Bacillota</taxon>
        <taxon>Clostridia</taxon>
        <taxon>Peptostreptococcales</taxon>
        <taxon>Peptostreptococcaceae</taxon>
        <taxon>Terrisporobacter</taxon>
    </lineage>
</organism>
<accession>A0ABZ2ESR0</accession>